<feature type="active site" description="Nucleophile" evidence="7">
    <location>
        <position position="334"/>
    </location>
</feature>
<dbReference type="EC" id="3.2.1.23" evidence="3 6"/>
<feature type="domain" description="Beta-galactosidase trimerisation" evidence="10">
    <location>
        <begin position="422"/>
        <end position="633"/>
    </location>
</feature>
<evidence type="ECO:0000256" key="4">
    <source>
        <dbReference type="ARBA" id="ARBA00022801"/>
    </source>
</evidence>
<dbReference type="GO" id="GO:0004565">
    <property type="term" value="F:beta-galactosidase activity"/>
    <property type="evidence" value="ECO:0007669"/>
    <property type="project" value="UniProtKB-EC"/>
</dbReference>
<feature type="binding site" evidence="8">
    <location>
        <position position="342"/>
    </location>
    <ligand>
        <name>substrate</name>
    </ligand>
</feature>
<name>A0A2S3ZYG1_ARTGL</name>
<comment type="similarity">
    <text evidence="2 6">Belongs to the glycosyl hydrolase 42 family.</text>
</comment>
<dbReference type="Pfam" id="PF02449">
    <property type="entry name" value="Glyco_hydro_42"/>
    <property type="match status" value="1"/>
</dbReference>
<evidence type="ECO:0000259" key="9">
    <source>
        <dbReference type="Pfam" id="PF02449"/>
    </source>
</evidence>
<comment type="catalytic activity">
    <reaction evidence="1 6">
        <text>Hydrolysis of terminal non-reducing beta-D-galactose residues in beta-D-galactosides.</text>
        <dbReference type="EC" id="3.2.1.23"/>
    </reaction>
</comment>
<dbReference type="PIRSF" id="PIRSF001084">
    <property type="entry name" value="B-galactosidase"/>
    <property type="match status" value="1"/>
</dbReference>
<dbReference type="SUPFAM" id="SSF51445">
    <property type="entry name" value="(Trans)glycosidases"/>
    <property type="match status" value="1"/>
</dbReference>
<comment type="caution">
    <text evidence="11">The sequence shown here is derived from an EMBL/GenBank/DDBJ whole genome shotgun (WGS) entry which is preliminary data.</text>
</comment>
<evidence type="ECO:0000313" key="11">
    <source>
        <dbReference type="EMBL" id="POH74326.1"/>
    </source>
</evidence>
<evidence type="ECO:0000256" key="1">
    <source>
        <dbReference type="ARBA" id="ARBA00001412"/>
    </source>
</evidence>
<dbReference type="EMBL" id="PPXC01000004">
    <property type="protein sequence ID" value="POH74326.1"/>
    <property type="molecule type" value="Genomic_DNA"/>
</dbReference>
<gene>
    <name evidence="11" type="ORF">CVS27_07125</name>
</gene>
<evidence type="ECO:0000313" key="12">
    <source>
        <dbReference type="Proteomes" id="UP000237061"/>
    </source>
</evidence>
<keyword evidence="12" id="KW-1185">Reference proteome</keyword>
<dbReference type="Proteomes" id="UP000237061">
    <property type="component" value="Unassembled WGS sequence"/>
</dbReference>
<dbReference type="InterPro" id="IPR013738">
    <property type="entry name" value="Beta_galactosidase_Trimer"/>
</dbReference>
<evidence type="ECO:0000256" key="8">
    <source>
        <dbReference type="PIRSR" id="PIRSR001084-2"/>
    </source>
</evidence>
<feature type="active site" description="Proton donor" evidence="7">
    <location>
        <position position="181"/>
    </location>
</feature>
<feature type="binding site" evidence="8">
    <location>
        <position position="142"/>
    </location>
    <ligand>
        <name>substrate</name>
    </ligand>
</feature>
<dbReference type="Gene3D" id="3.20.20.80">
    <property type="entry name" value="Glycosidases"/>
    <property type="match status" value="1"/>
</dbReference>
<evidence type="ECO:0000256" key="3">
    <source>
        <dbReference type="ARBA" id="ARBA00012756"/>
    </source>
</evidence>
<dbReference type="SUPFAM" id="SSF52317">
    <property type="entry name" value="Class I glutamine amidotransferase-like"/>
    <property type="match status" value="1"/>
</dbReference>
<dbReference type="InterPro" id="IPR003476">
    <property type="entry name" value="Glyco_hydro_42"/>
</dbReference>
<keyword evidence="4 6" id="KW-0378">Hydrolase</keyword>
<keyword evidence="5 6" id="KW-0326">Glycosidase</keyword>
<dbReference type="InterPro" id="IPR029062">
    <property type="entry name" value="Class_I_gatase-like"/>
</dbReference>
<evidence type="ECO:0000256" key="5">
    <source>
        <dbReference type="ARBA" id="ARBA00023295"/>
    </source>
</evidence>
<evidence type="ECO:0000256" key="2">
    <source>
        <dbReference type="ARBA" id="ARBA00005940"/>
    </source>
</evidence>
<reference evidence="11 12" key="1">
    <citation type="submission" date="2018-01" db="EMBL/GenBank/DDBJ databases">
        <title>Arthrobacter sp. nov., from glaciers in China.</title>
        <authorList>
            <person name="Liu Q."/>
            <person name="Xin Y.-H."/>
        </authorList>
    </citation>
    <scope>NUCLEOTIDE SEQUENCE [LARGE SCALE GENOMIC DNA]</scope>
    <source>
        <strain evidence="11 12">HLT2-12-2</strain>
    </source>
</reference>
<dbReference type="PANTHER" id="PTHR36447:SF1">
    <property type="entry name" value="BETA-GALACTOSIDASE GANA"/>
    <property type="match status" value="1"/>
</dbReference>
<protein>
    <recommendedName>
        <fullName evidence="3 6">Beta-galactosidase</fullName>
        <shortName evidence="6">Beta-gal</shortName>
        <ecNumber evidence="3 6">3.2.1.23</ecNumber>
    </recommendedName>
</protein>
<dbReference type="InterPro" id="IPR017853">
    <property type="entry name" value="GH"/>
</dbReference>
<dbReference type="AlphaFoldDB" id="A0A2S3ZYG1"/>
<dbReference type="GO" id="GO:0005975">
    <property type="term" value="P:carbohydrate metabolic process"/>
    <property type="evidence" value="ECO:0007669"/>
    <property type="project" value="InterPro"/>
</dbReference>
<dbReference type="GO" id="GO:0009341">
    <property type="term" value="C:beta-galactosidase complex"/>
    <property type="evidence" value="ECO:0007669"/>
    <property type="project" value="InterPro"/>
</dbReference>
<dbReference type="Pfam" id="PF08532">
    <property type="entry name" value="Glyco_hydro_42M"/>
    <property type="match status" value="1"/>
</dbReference>
<dbReference type="CDD" id="cd03143">
    <property type="entry name" value="A4_beta-galactosidase_middle_domain"/>
    <property type="match status" value="1"/>
</dbReference>
<proteinExistence type="inferred from homology"/>
<feature type="binding site" evidence="8">
    <location>
        <position position="180"/>
    </location>
    <ligand>
        <name>substrate</name>
    </ligand>
</feature>
<dbReference type="InterPro" id="IPR013529">
    <property type="entry name" value="Glyco_hydro_42_N"/>
</dbReference>
<organism evidence="11 12">
    <name type="scientific">Arthrobacter glacialis</name>
    <dbReference type="NCBI Taxonomy" id="1664"/>
    <lineage>
        <taxon>Bacteria</taxon>
        <taxon>Bacillati</taxon>
        <taxon>Actinomycetota</taxon>
        <taxon>Actinomycetes</taxon>
        <taxon>Micrococcales</taxon>
        <taxon>Micrococcaceae</taxon>
        <taxon>Arthrobacter</taxon>
    </lineage>
</organism>
<dbReference type="Gene3D" id="3.40.50.880">
    <property type="match status" value="1"/>
</dbReference>
<evidence type="ECO:0000256" key="7">
    <source>
        <dbReference type="PIRSR" id="PIRSR001084-1"/>
    </source>
</evidence>
<evidence type="ECO:0000259" key="10">
    <source>
        <dbReference type="Pfam" id="PF08532"/>
    </source>
</evidence>
<accession>A0A2S3ZYG1</accession>
<feature type="domain" description="Glycoside hydrolase family 42 N-terminal" evidence="9">
    <location>
        <begin position="45"/>
        <end position="411"/>
    </location>
</feature>
<evidence type="ECO:0000256" key="6">
    <source>
        <dbReference type="PIRNR" id="PIRNR001084"/>
    </source>
</evidence>
<dbReference type="PANTHER" id="PTHR36447">
    <property type="entry name" value="BETA-GALACTOSIDASE GANA"/>
    <property type="match status" value="1"/>
</dbReference>
<sequence length="697" mass="76201">MQRISSKYAASVSIQTTYARRNFMNKQRLGLAPSMPSDGLLFGADYNPEQWPRESWPEDIRLMQEAGINLVTVGVFSWAQLEPAEGQWNFAWLDEVLDLLHAGGIRVSLATPTASPPPWLGKKYPRTLPTDAHGHTLWYGSRNQFNPSSTQYRAAAARITEQLAARYSDHPALAMWHVGNELGQISYDDETACAFRRWLMDRHTSLERVNAAWGTTFWSQQYSTWEEILPPRSAPYIGNPSQELDFKRFTSDQLISLYRAERDIITRHDTVHPVTTNMMGFFPGLDYFKLAKETDFVANDWYTDPGDRQSWQLGSLTHDLCRGLAGGTPWLLMESATSAVNWRPHNVAKDPGALRVDALSAVARGADGVCFFQFRQSAFGAERFHSAVVPLAGAETRVFREAAALGAEMAQLGALAGTTSQAKIAILFDWSSWWAAESAARPSSRLKVMDQLLAYYQPLLRHGLSVEVVHPDSALKRFDLVLLPNLFIVGQEQATALEHYVADGGHILVGPFSAVADEEAKLATGRFPKILSNVLGVSGEEWLPLAEPVPLVFTSPDADAGVQDTHATLWSEDLEVHGAHTRTLACFAGGRLAGQAAVTANPWGAGEAWYVGADLPAPALASLVISAVTAAGIEIPVPQGLPDDVEAVERAGKLFLLNHGPATCSVDMPGNHGTTASITLPPYGATVLSQKTNRVFS</sequence>